<dbReference type="RefSeq" id="WP_070946865.1">
    <property type="nucleotide sequence ID" value="NZ_MLHV01000039.1"/>
</dbReference>
<proteinExistence type="predicted"/>
<protein>
    <recommendedName>
        <fullName evidence="1">ESX-1 secretion-associated protein EspA/EspE-like domain-containing protein</fullName>
    </recommendedName>
</protein>
<dbReference type="OrthoDB" id="4617460at2"/>
<organism evidence="2 3">
    <name type="scientific">Mycobacterium syngnathidarum</name>
    <dbReference type="NCBI Taxonomy" id="1908205"/>
    <lineage>
        <taxon>Bacteria</taxon>
        <taxon>Bacillati</taxon>
        <taxon>Actinomycetota</taxon>
        <taxon>Actinomycetes</taxon>
        <taxon>Mycobacteriales</taxon>
        <taxon>Mycobacteriaceae</taxon>
        <taxon>Mycobacterium</taxon>
    </lineage>
</organism>
<evidence type="ECO:0000313" key="2">
    <source>
        <dbReference type="EMBL" id="OHT90684.1"/>
    </source>
</evidence>
<dbReference type="Proteomes" id="UP000179636">
    <property type="component" value="Unassembled WGS sequence"/>
</dbReference>
<dbReference type="InterPro" id="IPR043796">
    <property type="entry name" value="ESX-1_EspA/EspE-like"/>
</dbReference>
<dbReference type="EMBL" id="MLHV01000039">
    <property type="protein sequence ID" value="OHT90684.1"/>
    <property type="molecule type" value="Genomic_DNA"/>
</dbReference>
<sequence length="263" mass="27812">MGLFDTYSDTMKNIGRFLQPPIPIAMPGPFGVMAEAGESITSVFSTIDTIREHGVDGLWNAASDVGEGLAATEFLLSKARIAKADILAAGLKSVLGMQVLCGGNAKPEMAQGYSDSAQRFNVVADNLEKAVPGAGWSGPAARAYTEANTNQVQRARTMPDIDLDVVMAVSMEANQLQTTRDVLSESATVMGNAIAPVLALQAIPRYGKMFAKTLEAGVTGSCIAGCLLHMEHLTEASEKATQSINNATQLYDQLANSCYSINM</sequence>
<dbReference type="Pfam" id="PF18879">
    <property type="entry name" value="EspA_EspE"/>
    <property type="match status" value="1"/>
</dbReference>
<accession>A0A1S1JTV0</accession>
<evidence type="ECO:0000313" key="3">
    <source>
        <dbReference type="Proteomes" id="UP000179636"/>
    </source>
</evidence>
<gene>
    <name evidence="2" type="ORF">BKG61_27225</name>
</gene>
<feature type="domain" description="ESX-1 secretion-associated protein EspA/EspE-like" evidence="1">
    <location>
        <begin position="103"/>
        <end position="184"/>
    </location>
</feature>
<name>A0A1S1JTV0_9MYCO</name>
<dbReference type="AlphaFoldDB" id="A0A1S1JTV0"/>
<evidence type="ECO:0000259" key="1">
    <source>
        <dbReference type="Pfam" id="PF18879"/>
    </source>
</evidence>
<reference evidence="2 3" key="1">
    <citation type="submission" date="2016-10" db="EMBL/GenBank/DDBJ databases">
        <title>Evaluation of Human, Animal and Environmental Mycobacterium chelonae Isolates by Core Genome Phylogenomic Analysis, Targeted Gene Comparison, and Anti-microbial Susceptibility Patterns: A Tale of Mistaken Identities.</title>
        <authorList>
            <person name="Fogelson S.B."/>
            <person name="Camus A.C."/>
            <person name="Lorenz W."/>
            <person name="Vasireddy R."/>
            <person name="Vasireddy S."/>
            <person name="Smith T."/>
            <person name="Brown-Elliott B.A."/>
            <person name="Wallace R.J.Jr."/>
            <person name="Hasan N.A."/>
            <person name="Reischl U."/>
            <person name="Sanchez S."/>
        </authorList>
    </citation>
    <scope>NUCLEOTIDE SEQUENCE [LARGE SCALE GENOMIC DNA]</scope>
    <source>
        <strain evidence="2 3">24999</strain>
    </source>
</reference>
<keyword evidence="3" id="KW-1185">Reference proteome</keyword>
<comment type="caution">
    <text evidence="2">The sequence shown here is derived from an EMBL/GenBank/DDBJ whole genome shotgun (WGS) entry which is preliminary data.</text>
</comment>